<accession>A0A0L6UT20</accession>
<comment type="caution">
    <text evidence="1">The sequence shown here is derived from an EMBL/GenBank/DDBJ whole genome shotgun (WGS) entry which is preliminary data.</text>
</comment>
<evidence type="ECO:0000313" key="2">
    <source>
        <dbReference type="Proteomes" id="UP000037035"/>
    </source>
</evidence>
<gene>
    <name evidence="1" type="ORF">VP01_398g3</name>
</gene>
<reference evidence="1 2" key="1">
    <citation type="submission" date="2015-08" db="EMBL/GenBank/DDBJ databases">
        <title>Next Generation Sequencing and Analysis of the Genome of Puccinia sorghi L Schw, the Causal Agent of Maize Common Rust.</title>
        <authorList>
            <person name="Rochi L."/>
            <person name="Burguener G."/>
            <person name="Darino M."/>
            <person name="Turjanski A."/>
            <person name="Kreff E."/>
            <person name="Dieguez M.J."/>
            <person name="Sacco F."/>
        </authorList>
    </citation>
    <scope>NUCLEOTIDE SEQUENCE [LARGE SCALE GENOMIC DNA]</scope>
    <source>
        <strain evidence="1 2">RO10H11247</strain>
    </source>
</reference>
<protein>
    <submittedName>
        <fullName evidence="1">Uncharacterized protein</fullName>
    </submittedName>
</protein>
<dbReference type="VEuPathDB" id="FungiDB:VP01_398g3"/>
<name>A0A0L6UT20_9BASI</name>
<keyword evidence="2" id="KW-1185">Reference proteome</keyword>
<proteinExistence type="predicted"/>
<sequence length="53" mass="6093">MALDNYLNTVWLPVAGKFSNAFTKRIPHFNQQTTLKCRKSQEASVVTPHFLQD</sequence>
<evidence type="ECO:0000313" key="1">
    <source>
        <dbReference type="EMBL" id="KNZ51352.1"/>
    </source>
</evidence>
<dbReference type="Proteomes" id="UP000037035">
    <property type="component" value="Unassembled WGS sequence"/>
</dbReference>
<dbReference type="EMBL" id="LAVV01009045">
    <property type="protein sequence ID" value="KNZ51352.1"/>
    <property type="molecule type" value="Genomic_DNA"/>
</dbReference>
<organism evidence="1 2">
    <name type="scientific">Puccinia sorghi</name>
    <dbReference type="NCBI Taxonomy" id="27349"/>
    <lineage>
        <taxon>Eukaryota</taxon>
        <taxon>Fungi</taxon>
        <taxon>Dikarya</taxon>
        <taxon>Basidiomycota</taxon>
        <taxon>Pucciniomycotina</taxon>
        <taxon>Pucciniomycetes</taxon>
        <taxon>Pucciniales</taxon>
        <taxon>Pucciniaceae</taxon>
        <taxon>Puccinia</taxon>
    </lineage>
</organism>
<dbReference type="AlphaFoldDB" id="A0A0L6UT20"/>